<feature type="compositionally biased region" description="Low complexity" evidence="11">
    <location>
        <begin position="915"/>
        <end position="932"/>
    </location>
</feature>
<keyword evidence="3" id="KW-0488">Methylation</keyword>
<dbReference type="PROSITE" id="PS50111">
    <property type="entry name" value="CHEMOTAXIS_TRANSDUC_2"/>
    <property type="match status" value="1"/>
</dbReference>
<evidence type="ECO:0000259" key="14">
    <source>
        <dbReference type="PROSITE" id="PS50885"/>
    </source>
</evidence>
<feature type="transmembrane region" description="Helical" evidence="12">
    <location>
        <begin position="12"/>
        <end position="31"/>
    </location>
</feature>
<dbReference type="Pfam" id="PF00015">
    <property type="entry name" value="MCPsignal"/>
    <property type="match status" value="1"/>
</dbReference>
<feature type="domain" description="HAMP" evidence="14">
    <location>
        <begin position="370"/>
        <end position="422"/>
    </location>
</feature>
<feature type="domain" description="Methyl-accepting transducer" evidence="13">
    <location>
        <begin position="700"/>
        <end position="929"/>
    </location>
</feature>
<dbReference type="PANTHER" id="PTHR43531:SF11">
    <property type="entry name" value="METHYL-ACCEPTING CHEMOTAXIS PROTEIN 3"/>
    <property type="match status" value="1"/>
</dbReference>
<proteinExistence type="inferred from homology"/>
<organism evidence="15 16">
    <name type="scientific">Anaeromyxobacter paludicola</name>
    <dbReference type="NCBI Taxonomy" id="2918171"/>
    <lineage>
        <taxon>Bacteria</taxon>
        <taxon>Pseudomonadati</taxon>
        <taxon>Myxococcota</taxon>
        <taxon>Myxococcia</taxon>
        <taxon>Myxococcales</taxon>
        <taxon>Cystobacterineae</taxon>
        <taxon>Anaeromyxobacteraceae</taxon>
        <taxon>Anaeromyxobacter</taxon>
    </lineage>
</organism>
<keyword evidence="4" id="KW-0145">Chemotaxis</keyword>
<keyword evidence="2" id="KW-1003">Cell membrane</keyword>
<dbReference type="InterPro" id="IPR004089">
    <property type="entry name" value="MCPsignal_dom"/>
</dbReference>
<feature type="region of interest" description="Disordered" evidence="11">
    <location>
        <begin position="950"/>
        <end position="1012"/>
    </location>
</feature>
<protein>
    <submittedName>
        <fullName evidence="15">Methyl-accepting chemotaxis protein</fullName>
    </submittedName>
</protein>
<keyword evidence="6 12" id="KW-1133">Transmembrane helix</keyword>
<evidence type="ECO:0000313" key="16">
    <source>
        <dbReference type="Proteomes" id="UP001162734"/>
    </source>
</evidence>
<feature type="domain" description="HAMP" evidence="14">
    <location>
        <begin position="461"/>
        <end position="513"/>
    </location>
</feature>
<evidence type="ECO:0000256" key="6">
    <source>
        <dbReference type="ARBA" id="ARBA00022989"/>
    </source>
</evidence>
<evidence type="ECO:0000259" key="13">
    <source>
        <dbReference type="PROSITE" id="PS50111"/>
    </source>
</evidence>
<evidence type="ECO:0000256" key="11">
    <source>
        <dbReference type="SAM" id="MobiDB-lite"/>
    </source>
</evidence>
<dbReference type="Gene3D" id="1.10.287.950">
    <property type="entry name" value="Methyl-accepting chemotaxis protein"/>
    <property type="match status" value="1"/>
</dbReference>
<evidence type="ECO:0000256" key="12">
    <source>
        <dbReference type="SAM" id="Phobius"/>
    </source>
</evidence>
<comment type="subcellular location">
    <subcellularLocation>
        <location evidence="1">Cell membrane</location>
        <topology evidence="1">Multi-pass membrane protein</topology>
    </subcellularLocation>
</comment>
<dbReference type="SMART" id="SM00283">
    <property type="entry name" value="MA"/>
    <property type="match status" value="1"/>
</dbReference>
<dbReference type="RefSeq" id="WP_248342610.1">
    <property type="nucleotide sequence ID" value="NZ_AP025592.1"/>
</dbReference>
<evidence type="ECO:0000256" key="3">
    <source>
        <dbReference type="ARBA" id="ARBA00022481"/>
    </source>
</evidence>
<evidence type="ECO:0000256" key="10">
    <source>
        <dbReference type="PROSITE-ProRule" id="PRU00284"/>
    </source>
</evidence>
<evidence type="ECO:0000313" key="15">
    <source>
        <dbReference type="EMBL" id="BDG10217.1"/>
    </source>
</evidence>
<dbReference type="SUPFAM" id="SSF58104">
    <property type="entry name" value="Methyl-accepting chemotaxis protein (MCP) signaling domain"/>
    <property type="match status" value="1"/>
</dbReference>
<dbReference type="InterPro" id="IPR003660">
    <property type="entry name" value="HAMP_dom"/>
</dbReference>
<keyword evidence="5 12" id="KW-0812">Transmembrane</keyword>
<dbReference type="InterPro" id="IPR003122">
    <property type="entry name" value="Tar_rcpt_lig-bd"/>
</dbReference>
<evidence type="ECO:0000256" key="1">
    <source>
        <dbReference type="ARBA" id="ARBA00004651"/>
    </source>
</evidence>
<dbReference type="PROSITE" id="PS50885">
    <property type="entry name" value="HAMP"/>
    <property type="match status" value="3"/>
</dbReference>
<dbReference type="InterPro" id="IPR051310">
    <property type="entry name" value="MCP_chemotaxis"/>
</dbReference>
<feature type="region of interest" description="Disordered" evidence="11">
    <location>
        <begin position="908"/>
        <end position="932"/>
    </location>
</feature>
<feature type="transmembrane region" description="Helical" evidence="12">
    <location>
        <begin position="203"/>
        <end position="227"/>
    </location>
</feature>
<accession>A0ABN6NAE2</accession>
<reference evidence="16" key="1">
    <citation type="journal article" date="2022" name="Int. J. Syst. Evol. Microbiol.">
        <title>Anaeromyxobacter oryzae sp. nov., Anaeromyxobacter diazotrophicus sp. nov. and Anaeromyxobacter paludicola sp. nov., isolated from paddy soils.</title>
        <authorList>
            <person name="Itoh H."/>
            <person name="Xu Z."/>
            <person name="Mise K."/>
            <person name="Masuda Y."/>
            <person name="Ushijima N."/>
            <person name="Hayakawa C."/>
            <person name="Shiratori Y."/>
            <person name="Senoo K."/>
        </authorList>
    </citation>
    <scope>NUCLEOTIDE SEQUENCE [LARGE SCALE GENOMIC DNA]</scope>
    <source>
        <strain evidence="16">Red630</strain>
    </source>
</reference>
<evidence type="ECO:0000256" key="7">
    <source>
        <dbReference type="ARBA" id="ARBA00023136"/>
    </source>
</evidence>
<keyword evidence="7 12" id="KW-0472">Membrane</keyword>
<feature type="domain" description="HAMP" evidence="14">
    <location>
        <begin position="643"/>
        <end position="695"/>
    </location>
</feature>
<feature type="compositionally biased region" description="Low complexity" evidence="11">
    <location>
        <begin position="950"/>
        <end position="974"/>
    </location>
</feature>
<sequence length="1012" mass="105608">MSFSNLTISRKILLSYLVAIALSLVVGALSWSSLNRVRGRLDEVAANKFPSRQALSMIQQGQDRLGRAVNALMVPHLDGAKRAPFYERLDGALKTVEEGRKQFAALPQDASALRQLEQSAAPWQELKAISLRVAEASRARDQVLARGYGEESPEGRAAERRLFEAWDPIRPALVAHEAAVTPIVEEVSAEVAAAKKDGESTAALANALVLATVLGGAALTLALAWLLQRSIGRTVSGLAAEAGKLGEAVREGRLDVRGEPTAVGVEFRPIVETLNGTMDAFAGPFGVASDTADRLARGETAAPISAPYRGDFNRLKDSLNALIAVVNARSADVDQLIEAAVAGRLEVRADASRYQGDHARLMQGMNRLLDAVVQPLEAAAGCVDRISRGDVPERLSAGYQGKFGELEADLNRCIDAVNLLVSDAKLLSRAAVAGQLSTRADASRHQGEFRAVVQGVNDTLDAVIGPLSVAAARVARIAQGEIPPRISEAYAGDFGKLAADLNACIDSVNALVADSKALAAEAVEGNFAARADASRHRGDFRAVIQGVNDTIEAILKPFRVMADYCEKISHGELPPLRTNQVKGDVVAMQQTLNRCVTAVSALVEDTSALAQAAVEGRLSTRAAAARHEGAFRKTLEGVNATLDAVLAPVGEATDALERLASRDLRARMSGEYPGDHARLQYALNATAEALDAALSQVSDAVGQVSSAAGQIASSSQAVASGASEQAASLEETSSSLESVAAMAKGSAEHAAQADALARGARGSAEQGAAAMAQMQGAMDKIRASAEGTSAIIRDINEIAFQTNLLALNAAVEAARAGEAGRGFAVVAEEVRSLALRSKEAAQKTEALIAQSVRQAAEGAETSRQVSGELAGIVGSIGKVTDIVAEIAASAREQSAGIEQLNKAVSEMDKVTQQNAASSEESSSAASELSSQSEELAAMVGSFRLSSSASPSRAALPAQRQPAASAAPRAQKPAPSLLPEPRRKRAPARAAQGIPLAPEEVIPLESDPFVSEF</sequence>
<keyword evidence="16" id="KW-1185">Reference proteome</keyword>
<dbReference type="EMBL" id="AP025592">
    <property type="protein sequence ID" value="BDG10217.1"/>
    <property type="molecule type" value="Genomic_DNA"/>
</dbReference>
<evidence type="ECO:0000256" key="9">
    <source>
        <dbReference type="ARBA" id="ARBA00029447"/>
    </source>
</evidence>
<dbReference type="Gene3D" id="1.20.120.1530">
    <property type="match status" value="3"/>
</dbReference>
<gene>
    <name evidence="15" type="primary">mcp34H-7_3</name>
    <name evidence="15" type="ORF">AMPC_33300</name>
</gene>
<evidence type="ECO:0000256" key="2">
    <source>
        <dbReference type="ARBA" id="ARBA00022475"/>
    </source>
</evidence>
<dbReference type="Proteomes" id="UP001162734">
    <property type="component" value="Chromosome"/>
</dbReference>
<dbReference type="Pfam" id="PF02203">
    <property type="entry name" value="TarH"/>
    <property type="match status" value="1"/>
</dbReference>
<comment type="similarity">
    <text evidence="9">Belongs to the methyl-accepting chemotaxis (MCP) protein family.</text>
</comment>
<evidence type="ECO:0000256" key="8">
    <source>
        <dbReference type="ARBA" id="ARBA00023224"/>
    </source>
</evidence>
<evidence type="ECO:0000256" key="5">
    <source>
        <dbReference type="ARBA" id="ARBA00022692"/>
    </source>
</evidence>
<dbReference type="SMART" id="SM00304">
    <property type="entry name" value="HAMP"/>
    <property type="match status" value="5"/>
</dbReference>
<dbReference type="PANTHER" id="PTHR43531">
    <property type="entry name" value="PROTEIN ICFG"/>
    <property type="match status" value="1"/>
</dbReference>
<dbReference type="Pfam" id="PF18947">
    <property type="entry name" value="HAMP_2"/>
    <property type="match status" value="5"/>
</dbReference>
<evidence type="ECO:0000256" key="4">
    <source>
        <dbReference type="ARBA" id="ARBA00022500"/>
    </source>
</evidence>
<keyword evidence="8 10" id="KW-0807">Transducer</keyword>
<name>A0ABN6NAE2_9BACT</name>